<keyword evidence="4" id="KW-0808">Transferase</keyword>
<dbReference type="PANTHER" id="PTHR42878">
    <property type="entry name" value="TWO-COMPONENT HISTIDINE KINASE"/>
    <property type="match status" value="1"/>
</dbReference>
<dbReference type="EMBL" id="JBBUTI010000001">
    <property type="protein sequence ID" value="MEK8045138.1"/>
    <property type="molecule type" value="Genomic_DNA"/>
</dbReference>
<dbReference type="NCBIfam" id="TIGR00229">
    <property type="entry name" value="sensory_box"/>
    <property type="match status" value="1"/>
</dbReference>
<dbReference type="Pfam" id="PF13188">
    <property type="entry name" value="PAS_8"/>
    <property type="match status" value="1"/>
</dbReference>
<dbReference type="Gene3D" id="1.10.287.130">
    <property type="match status" value="1"/>
</dbReference>
<dbReference type="SMART" id="SM00388">
    <property type="entry name" value="HisKA"/>
    <property type="match status" value="1"/>
</dbReference>
<dbReference type="PROSITE" id="PS50113">
    <property type="entry name" value="PAC"/>
    <property type="match status" value="2"/>
</dbReference>
<feature type="domain" description="PAS" evidence="8">
    <location>
        <begin position="258"/>
        <end position="332"/>
    </location>
</feature>
<feature type="domain" description="PAC" evidence="9">
    <location>
        <begin position="333"/>
        <end position="385"/>
    </location>
</feature>
<dbReference type="InterPro" id="IPR036097">
    <property type="entry name" value="HisK_dim/P_sf"/>
</dbReference>
<reference evidence="10 11" key="1">
    <citation type="submission" date="2024-04" db="EMBL/GenBank/DDBJ databases">
        <title>Novel species of the genus Ideonella isolated from streams.</title>
        <authorList>
            <person name="Lu H."/>
        </authorList>
    </citation>
    <scope>NUCLEOTIDE SEQUENCE [LARGE SCALE GENOMIC DNA]</scope>
    <source>
        <strain evidence="10 11">LYT19W</strain>
    </source>
</reference>
<evidence type="ECO:0000256" key="3">
    <source>
        <dbReference type="ARBA" id="ARBA00022553"/>
    </source>
</evidence>
<dbReference type="InterPro" id="IPR005467">
    <property type="entry name" value="His_kinase_dom"/>
</dbReference>
<proteinExistence type="predicted"/>
<evidence type="ECO:0000256" key="1">
    <source>
        <dbReference type="ARBA" id="ARBA00000085"/>
    </source>
</evidence>
<dbReference type="InterPro" id="IPR036890">
    <property type="entry name" value="HATPase_C_sf"/>
</dbReference>
<dbReference type="Proteomes" id="UP001379945">
    <property type="component" value="Unassembled WGS sequence"/>
</dbReference>
<organism evidence="10 11">
    <name type="scientific">Ideonella margarita</name>
    <dbReference type="NCBI Taxonomy" id="2984191"/>
    <lineage>
        <taxon>Bacteria</taxon>
        <taxon>Pseudomonadati</taxon>
        <taxon>Pseudomonadota</taxon>
        <taxon>Betaproteobacteria</taxon>
        <taxon>Burkholderiales</taxon>
        <taxon>Sphaerotilaceae</taxon>
        <taxon>Ideonella</taxon>
    </lineage>
</organism>
<evidence type="ECO:0000256" key="4">
    <source>
        <dbReference type="ARBA" id="ARBA00022679"/>
    </source>
</evidence>
<dbReference type="SMART" id="SM00091">
    <property type="entry name" value="PAS"/>
    <property type="match status" value="3"/>
</dbReference>
<evidence type="ECO:0000256" key="2">
    <source>
        <dbReference type="ARBA" id="ARBA00012438"/>
    </source>
</evidence>
<dbReference type="InterPro" id="IPR035965">
    <property type="entry name" value="PAS-like_dom_sf"/>
</dbReference>
<dbReference type="SUPFAM" id="SSF47384">
    <property type="entry name" value="Homodimeric domain of signal transducing histidine kinase"/>
    <property type="match status" value="1"/>
</dbReference>
<protein>
    <recommendedName>
        <fullName evidence="2">histidine kinase</fullName>
        <ecNumber evidence="2">2.7.13.3</ecNumber>
    </recommendedName>
</protein>
<dbReference type="Gene3D" id="3.30.565.10">
    <property type="entry name" value="Histidine kinase-like ATPase, C-terminal domain"/>
    <property type="match status" value="1"/>
</dbReference>
<dbReference type="InterPro" id="IPR000014">
    <property type="entry name" value="PAS"/>
</dbReference>
<dbReference type="CDD" id="cd00082">
    <property type="entry name" value="HisKA"/>
    <property type="match status" value="1"/>
</dbReference>
<dbReference type="SUPFAM" id="SSF55785">
    <property type="entry name" value="PYP-like sensor domain (PAS domain)"/>
    <property type="match status" value="3"/>
</dbReference>
<evidence type="ECO:0000259" key="9">
    <source>
        <dbReference type="PROSITE" id="PS50113"/>
    </source>
</evidence>
<evidence type="ECO:0000259" key="8">
    <source>
        <dbReference type="PROSITE" id="PS50112"/>
    </source>
</evidence>
<evidence type="ECO:0000259" key="7">
    <source>
        <dbReference type="PROSITE" id="PS50109"/>
    </source>
</evidence>
<dbReference type="InterPro" id="IPR050351">
    <property type="entry name" value="BphY/WalK/GraS-like"/>
</dbReference>
<dbReference type="PANTHER" id="PTHR42878:SF15">
    <property type="entry name" value="BACTERIOPHYTOCHROME"/>
    <property type="match status" value="1"/>
</dbReference>
<sequence length="756" mass="83507">MSVSEVNPAPAASAGWQFSPSPQLLLDDDDQVLAANPAALALWGLAERAVVGRPLADLLQLQADGLSKLQDRQPGTEPAGELLVQLQIGPKFLAQAPPTAPEGQGKPPAHQHIVALLVQPATRLGDWAGSRMLDNLPAGVLRYDASLELVEANPAALAFFGRSQVQQARHRADDEVHLLLHEDGRPVPPSDRPAVRALRTGQPVTGMTIGVHTAHGLRWAQANAEPLPVREDGSTDGVVVTFADITGRVEAMQALRESESRFRLFAEASQDVIWMSRPSDGRTLYVSPAFERLWGLPVQALYDQQVSWMDCIHPDDRQAVADAYFGTTVERPFEAEYRVVRPDGSMIWVRDRGKPVLDALGGLSHLVGMAEDITLARAAKEAEHARQQAEQQVARLVATAPGVLISYRLDANGRGSVHIANPRIGSAYGIGQGLHDIRDVVHAADRARMRQAFTASAQTMKAFREEFRVQHPKYGEIWVELHAMPVKVGDGVIEWHGFMHEITSRKRVDDEIRRVNAELEARVAERTAELEARHREMEAFTYSVSHDLKAPLRGIDGYSRLLEADHASDLNAEGRSFIETIRKATVHMGRLIDDLLAYSRVERSRPTLAPLNPSTHIQQWVAERRRELDEQGVTLSLTLEAQHAVAERDGLGLVMRNLLDNAIKFTAGREERVIRVACEVHETGCRITVSDNGPGFDMRYHDRIFEIFQRLHRAEDYPGTGVGLAIVRKAVERMKGRVRAHSEPGQGATFVVELPG</sequence>
<evidence type="ECO:0000256" key="5">
    <source>
        <dbReference type="ARBA" id="ARBA00022777"/>
    </source>
</evidence>
<dbReference type="RefSeq" id="WP_341397284.1">
    <property type="nucleotide sequence ID" value="NZ_JBBUTI010000001.1"/>
</dbReference>
<dbReference type="Pfam" id="PF00512">
    <property type="entry name" value="HisKA"/>
    <property type="match status" value="1"/>
</dbReference>
<feature type="domain" description="Histidine kinase" evidence="7">
    <location>
        <begin position="543"/>
        <end position="756"/>
    </location>
</feature>
<evidence type="ECO:0000256" key="6">
    <source>
        <dbReference type="ARBA" id="ARBA00023136"/>
    </source>
</evidence>
<name>A0ABU9C064_9BURK</name>
<dbReference type="Pfam" id="PF08447">
    <property type="entry name" value="PAS_3"/>
    <property type="match status" value="2"/>
</dbReference>
<dbReference type="Gene3D" id="3.30.450.20">
    <property type="entry name" value="PAS domain"/>
    <property type="match status" value="3"/>
</dbReference>
<dbReference type="InterPro" id="IPR000700">
    <property type="entry name" value="PAS-assoc_C"/>
</dbReference>
<feature type="domain" description="PAC" evidence="9">
    <location>
        <begin position="463"/>
        <end position="514"/>
    </location>
</feature>
<dbReference type="Pfam" id="PF02518">
    <property type="entry name" value="HATPase_c"/>
    <property type="match status" value="1"/>
</dbReference>
<dbReference type="SMART" id="SM00387">
    <property type="entry name" value="HATPase_c"/>
    <property type="match status" value="1"/>
</dbReference>
<comment type="caution">
    <text evidence="10">The sequence shown here is derived from an EMBL/GenBank/DDBJ whole genome shotgun (WGS) entry which is preliminary data.</text>
</comment>
<dbReference type="Pfam" id="PF08448">
    <property type="entry name" value="PAS_4"/>
    <property type="match status" value="1"/>
</dbReference>
<dbReference type="InterPro" id="IPR013656">
    <property type="entry name" value="PAS_4"/>
</dbReference>
<dbReference type="EC" id="2.7.13.3" evidence="2"/>
<dbReference type="SMART" id="SM00086">
    <property type="entry name" value="PAC"/>
    <property type="match status" value="3"/>
</dbReference>
<keyword evidence="6" id="KW-0472">Membrane</keyword>
<dbReference type="PRINTS" id="PR00344">
    <property type="entry name" value="BCTRLSENSOR"/>
</dbReference>
<comment type="catalytic activity">
    <reaction evidence="1">
        <text>ATP + protein L-histidine = ADP + protein N-phospho-L-histidine.</text>
        <dbReference type="EC" id="2.7.13.3"/>
    </reaction>
</comment>
<dbReference type="InterPro" id="IPR004358">
    <property type="entry name" value="Sig_transdc_His_kin-like_C"/>
</dbReference>
<dbReference type="SUPFAM" id="SSF55874">
    <property type="entry name" value="ATPase domain of HSP90 chaperone/DNA topoisomerase II/histidine kinase"/>
    <property type="match status" value="1"/>
</dbReference>
<keyword evidence="3" id="KW-0597">Phosphoprotein</keyword>
<evidence type="ECO:0000313" key="11">
    <source>
        <dbReference type="Proteomes" id="UP001379945"/>
    </source>
</evidence>
<dbReference type="PROSITE" id="PS50109">
    <property type="entry name" value="HIS_KIN"/>
    <property type="match status" value="1"/>
</dbReference>
<gene>
    <name evidence="10" type="ORF">AACH00_02110</name>
</gene>
<evidence type="ECO:0000313" key="10">
    <source>
        <dbReference type="EMBL" id="MEK8045138.1"/>
    </source>
</evidence>
<dbReference type="InterPro" id="IPR013655">
    <property type="entry name" value="PAS_fold_3"/>
</dbReference>
<accession>A0ABU9C064</accession>
<keyword evidence="11" id="KW-1185">Reference proteome</keyword>
<dbReference type="Gene3D" id="2.10.70.100">
    <property type="match status" value="1"/>
</dbReference>
<dbReference type="CDD" id="cd00130">
    <property type="entry name" value="PAS"/>
    <property type="match status" value="3"/>
</dbReference>
<keyword evidence="5" id="KW-0418">Kinase</keyword>
<dbReference type="PROSITE" id="PS50112">
    <property type="entry name" value="PAS"/>
    <property type="match status" value="1"/>
</dbReference>
<dbReference type="InterPro" id="IPR003594">
    <property type="entry name" value="HATPase_dom"/>
</dbReference>
<dbReference type="InterPro" id="IPR001610">
    <property type="entry name" value="PAC"/>
</dbReference>
<dbReference type="InterPro" id="IPR003661">
    <property type="entry name" value="HisK_dim/P_dom"/>
</dbReference>